<proteinExistence type="predicted"/>
<evidence type="ECO:0008006" key="3">
    <source>
        <dbReference type="Google" id="ProtNLM"/>
    </source>
</evidence>
<accession>A0ABP8RFB1</accession>
<keyword evidence="2" id="KW-1185">Reference proteome</keyword>
<protein>
    <recommendedName>
        <fullName evidence="3">DUF222 domain-containing protein</fullName>
    </recommendedName>
</protein>
<sequence length="142" mass="15027">MTTNDTRPTTTAAGAATSAGSSAGRSVLIERDLDAIETLLDGWIAAVDLGVDIPLLGTQEWVVAEEAMQLAGVAVFVLGCLVERDPLVLAARLAAEIATVRSVRMAAARQASHAISAGADWSAVAQRLVQRDRIARHDRLRR</sequence>
<comment type="caution">
    <text evidence="1">The sequence shown here is derived from an EMBL/GenBank/DDBJ whole genome shotgun (WGS) entry which is preliminary data.</text>
</comment>
<dbReference type="EMBL" id="BAABGT010000005">
    <property type="protein sequence ID" value="GAA4536645.1"/>
    <property type="molecule type" value="Genomic_DNA"/>
</dbReference>
<dbReference type="Proteomes" id="UP001501598">
    <property type="component" value="Unassembled WGS sequence"/>
</dbReference>
<evidence type="ECO:0000313" key="2">
    <source>
        <dbReference type="Proteomes" id="UP001501598"/>
    </source>
</evidence>
<reference evidence="2" key="1">
    <citation type="journal article" date="2019" name="Int. J. Syst. Evol. Microbiol.">
        <title>The Global Catalogue of Microorganisms (GCM) 10K type strain sequencing project: providing services to taxonomists for standard genome sequencing and annotation.</title>
        <authorList>
            <consortium name="The Broad Institute Genomics Platform"/>
            <consortium name="The Broad Institute Genome Sequencing Center for Infectious Disease"/>
            <person name="Wu L."/>
            <person name="Ma J."/>
        </authorList>
    </citation>
    <scope>NUCLEOTIDE SEQUENCE [LARGE SCALE GENOMIC DNA]</scope>
    <source>
        <strain evidence="2">JCM 17906</strain>
    </source>
</reference>
<evidence type="ECO:0000313" key="1">
    <source>
        <dbReference type="EMBL" id="GAA4536645.1"/>
    </source>
</evidence>
<organism evidence="1 2">
    <name type="scientific">Pseudonocardia xishanensis</name>
    <dbReference type="NCBI Taxonomy" id="630995"/>
    <lineage>
        <taxon>Bacteria</taxon>
        <taxon>Bacillati</taxon>
        <taxon>Actinomycetota</taxon>
        <taxon>Actinomycetes</taxon>
        <taxon>Pseudonocardiales</taxon>
        <taxon>Pseudonocardiaceae</taxon>
        <taxon>Pseudonocardia</taxon>
    </lineage>
</organism>
<dbReference type="RefSeq" id="WP_345412044.1">
    <property type="nucleotide sequence ID" value="NZ_BAABGT010000005.1"/>
</dbReference>
<name>A0ABP8RFB1_9PSEU</name>
<gene>
    <name evidence="1" type="ORF">GCM10023175_03870</name>
</gene>